<evidence type="ECO:0000313" key="3">
    <source>
        <dbReference type="Proteomes" id="UP000616724"/>
    </source>
</evidence>
<evidence type="ECO:0000313" key="2">
    <source>
        <dbReference type="EMBL" id="GIH77686.1"/>
    </source>
</evidence>
<keyword evidence="3" id="KW-1185">Reference proteome</keyword>
<dbReference type="InterPro" id="IPR011009">
    <property type="entry name" value="Kinase-like_dom_sf"/>
</dbReference>
<name>A0A8J3W7C0_9ACTN</name>
<dbReference type="Gene3D" id="3.30.200.20">
    <property type="entry name" value="Phosphorylase Kinase, domain 1"/>
    <property type="match status" value="1"/>
</dbReference>
<gene>
    <name evidence="2" type="ORF">Plo01_41150</name>
</gene>
<dbReference type="SUPFAM" id="SSF56112">
    <property type="entry name" value="Protein kinase-like (PK-like)"/>
    <property type="match status" value="1"/>
</dbReference>
<accession>A0A8J3W7C0</accession>
<dbReference type="InterPro" id="IPR051678">
    <property type="entry name" value="AGP_Transferase"/>
</dbReference>
<evidence type="ECO:0000259" key="1">
    <source>
        <dbReference type="Pfam" id="PF01636"/>
    </source>
</evidence>
<dbReference type="PANTHER" id="PTHR21310:SF40">
    <property type="entry name" value="AMINOGLYCOSIDE PHOSPHOTRANSFERASE DOMAIN-CONTAINING PROTEIN-RELATED"/>
    <property type="match status" value="1"/>
</dbReference>
<reference evidence="2 3" key="1">
    <citation type="submission" date="2021-01" db="EMBL/GenBank/DDBJ databases">
        <title>Whole genome shotgun sequence of Planobispora longispora NBRC 13918.</title>
        <authorList>
            <person name="Komaki H."/>
            <person name="Tamura T."/>
        </authorList>
    </citation>
    <scope>NUCLEOTIDE SEQUENCE [LARGE SCALE GENOMIC DNA]</scope>
    <source>
        <strain evidence="2 3">NBRC 13918</strain>
    </source>
</reference>
<dbReference type="RefSeq" id="WP_203892252.1">
    <property type="nucleotide sequence ID" value="NZ_BOOH01000034.1"/>
</dbReference>
<protein>
    <recommendedName>
        <fullName evidence="1">Aminoglycoside phosphotransferase domain-containing protein</fullName>
    </recommendedName>
</protein>
<dbReference type="Gene3D" id="3.90.1200.10">
    <property type="match status" value="1"/>
</dbReference>
<comment type="caution">
    <text evidence="2">The sequence shown here is derived from an EMBL/GenBank/DDBJ whole genome shotgun (WGS) entry which is preliminary data.</text>
</comment>
<dbReference type="Proteomes" id="UP000616724">
    <property type="component" value="Unassembled WGS sequence"/>
</dbReference>
<sequence length="317" mass="33733">MNVPATGVRLPWNAVPEQIRRSVETHLGAPVAGAVTQHGGFSPGAAVRLTLADGRRAFAKAVGPEPNALSPGIYRNEARIAAALPAGVPAPRLLASFESEGWVALLFEDVDGRAPADPWRAGELDRVLEALDGLAAALTPSPVPAPEAKEHLGEQFQGWRRLVQARDAGLDDLSGLDPWAARHLDALAELEAGWPEAAEGDSLVHGDIRADNLLLTADGVMVVDWPWAFTGPAWFDLLQMLPSVRMQGGPPSEEVFTAHPLGRAADPAVTTTVAALTGYFVRQSRQPSPPGLPTLRAFQAAQGRAALEWLRTRVSRP</sequence>
<organism evidence="2 3">
    <name type="scientific">Planobispora longispora</name>
    <dbReference type="NCBI Taxonomy" id="28887"/>
    <lineage>
        <taxon>Bacteria</taxon>
        <taxon>Bacillati</taxon>
        <taxon>Actinomycetota</taxon>
        <taxon>Actinomycetes</taxon>
        <taxon>Streptosporangiales</taxon>
        <taxon>Streptosporangiaceae</taxon>
        <taxon>Planobispora</taxon>
    </lineage>
</organism>
<feature type="domain" description="Aminoglycoside phosphotransferase" evidence="1">
    <location>
        <begin position="50"/>
        <end position="252"/>
    </location>
</feature>
<dbReference type="EMBL" id="BOOH01000034">
    <property type="protein sequence ID" value="GIH77686.1"/>
    <property type="molecule type" value="Genomic_DNA"/>
</dbReference>
<proteinExistence type="predicted"/>
<dbReference type="PANTHER" id="PTHR21310">
    <property type="entry name" value="AMINOGLYCOSIDE PHOSPHOTRANSFERASE-RELATED-RELATED"/>
    <property type="match status" value="1"/>
</dbReference>
<dbReference type="Pfam" id="PF01636">
    <property type="entry name" value="APH"/>
    <property type="match status" value="1"/>
</dbReference>
<dbReference type="InterPro" id="IPR002575">
    <property type="entry name" value="Aminoglycoside_PTrfase"/>
</dbReference>
<dbReference type="AlphaFoldDB" id="A0A8J3W7C0"/>